<proteinExistence type="predicted"/>
<protein>
    <submittedName>
        <fullName evidence="2">Uncharacterized protein</fullName>
    </submittedName>
</protein>
<gene>
    <name evidence="2" type="ORF">RIMI_LOCUS15427374</name>
</gene>
<feature type="compositionally biased region" description="Basic and acidic residues" evidence="1">
    <location>
        <begin position="7"/>
        <end position="17"/>
    </location>
</feature>
<reference evidence="2" key="1">
    <citation type="submission" date="2023-07" db="EMBL/GenBank/DDBJ databases">
        <authorList>
            <person name="Stuckert A."/>
        </authorList>
    </citation>
    <scope>NUCLEOTIDE SEQUENCE</scope>
</reference>
<organism evidence="2 3">
    <name type="scientific">Ranitomeya imitator</name>
    <name type="common">mimic poison frog</name>
    <dbReference type="NCBI Taxonomy" id="111125"/>
    <lineage>
        <taxon>Eukaryota</taxon>
        <taxon>Metazoa</taxon>
        <taxon>Chordata</taxon>
        <taxon>Craniata</taxon>
        <taxon>Vertebrata</taxon>
        <taxon>Euteleostomi</taxon>
        <taxon>Amphibia</taxon>
        <taxon>Batrachia</taxon>
        <taxon>Anura</taxon>
        <taxon>Neobatrachia</taxon>
        <taxon>Hyloidea</taxon>
        <taxon>Dendrobatidae</taxon>
        <taxon>Dendrobatinae</taxon>
        <taxon>Ranitomeya</taxon>
    </lineage>
</organism>
<feature type="non-terminal residue" evidence="2">
    <location>
        <position position="202"/>
    </location>
</feature>
<name>A0ABN9M494_9NEOB</name>
<evidence type="ECO:0000313" key="3">
    <source>
        <dbReference type="Proteomes" id="UP001176940"/>
    </source>
</evidence>
<dbReference type="EMBL" id="CAUEEQ010041474">
    <property type="protein sequence ID" value="CAJ0956178.1"/>
    <property type="molecule type" value="Genomic_DNA"/>
</dbReference>
<feature type="compositionally biased region" description="Polar residues" evidence="1">
    <location>
        <begin position="19"/>
        <end position="28"/>
    </location>
</feature>
<evidence type="ECO:0000313" key="2">
    <source>
        <dbReference type="EMBL" id="CAJ0956178.1"/>
    </source>
</evidence>
<feature type="region of interest" description="Disordered" evidence="1">
    <location>
        <begin position="1"/>
        <end position="28"/>
    </location>
</feature>
<comment type="caution">
    <text evidence="2">The sequence shown here is derived from an EMBL/GenBank/DDBJ whole genome shotgun (WGS) entry which is preliminary data.</text>
</comment>
<accession>A0ABN9M494</accession>
<evidence type="ECO:0000256" key="1">
    <source>
        <dbReference type="SAM" id="MobiDB-lite"/>
    </source>
</evidence>
<sequence length="202" mass="22941">MKYWKHRGSESGQDRELSVCSSDPRQSQSRTCKLNRKELQLMIWRQIFGKRKPYTQQIKKKANANKTDEKGEKQKMNLCKWKRDKNTEDVRICHYPGGGQCQCHYPVPRVSVSLSCTPSVSVIILYPSVSVIILYPHVSVIILYPECQCHYPVPPVSVSLSCTPSVSVIILYPQCQCHYPVPPVSVSLSCTPSVSVIILYPQ</sequence>
<keyword evidence="3" id="KW-1185">Reference proteome</keyword>
<dbReference type="Proteomes" id="UP001176940">
    <property type="component" value="Unassembled WGS sequence"/>
</dbReference>